<comment type="caution">
    <text evidence="1">The sequence shown here is derived from an EMBL/GenBank/DDBJ whole genome shotgun (WGS) entry which is preliminary data.</text>
</comment>
<sequence length="53" mass="5579">MITVPPGYPRDILAVLANQLYPESQQPAIRKSLGLPPPVTAVQAARAALSSLP</sequence>
<evidence type="ECO:0000313" key="2">
    <source>
        <dbReference type="Proteomes" id="UP000610966"/>
    </source>
</evidence>
<gene>
    <name evidence="1" type="ORF">Mth01_25290</name>
</gene>
<keyword evidence="2" id="KW-1185">Reference proteome</keyword>
<dbReference type="RefSeq" id="WP_204015995.1">
    <property type="nucleotide sequence ID" value="NZ_BOOG01000021.1"/>
</dbReference>
<dbReference type="Proteomes" id="UP000610966">
    <property type="component" value="Unassembled WGS sequence"/>
</dbReference>
<reference evidence="1" key="1">
    <citation type="submission" date="2021-01" db="EMBL/GenBank/DDBJ databases">
        <title>Whole genome shotgun sequence of Sphaerimonospora thailandensis NBRC 107569.</title>
        <authorList>
            <person name="Komaki H."/>
            <person name="Tamura T."/>
        </authorList>
    </citation>
    <scope>NUCLEOTIDE SEQUENCE</scope>
    <source>
        <strain evidence="1">NBRC 107569</strain>
    </source>
</reference>
<evidence type="ECO:0000313" key="1">
    <source>
        <dbReference type="EMBL" id="GIH70276.1"/>
    </source>
</evidence>
<dbReference type="AlphaFoldDB" id="A0A8J3VZW5"/>
<organism evidence="1 2">
    <name type="scientific">Sphaerimonospora thailandensis</name>
    <dbReference type="NCBI Taxonomy" id="795644"/>
    <lineage>
        <taxon>Bacteria</taxon>
        <taxon>Bacillati</taxon>
        <taxon>Actinomycetota</taxon>
        <taxon>Actinomycetes</taxon>
        <taxon>Streptosporangiales</taxon>
        <taxon>Streptosporangiaceae</taxon>
        <taxon>Sphaerimonospora</taxon>
    </lineage>
</organism>
<protein>
    <submittedName>
        <fullName evidence="1">Uncharacterized protein</fullName>
    </submittedName>
</protein>
<name>A0A8J3VZW5_9ACTN</name>
<accession>A0A8J3VZW5</accession>
<dbReference type="EMBL" id="BOOG01000021">
    <property type="protein sequence ID" value="GIH70276.1"/>
    <property type="molecule type" value="Genomic_DNA"/>
</dbReference>
<proteinExistence type="predicted"/>